<dbReference type="KEGG" id="pej:FYC62_09655"/>
<dbReference type="Proteomes" id="UP000323653">
    <property type="component" value="Chromosome"/>
</dbReference>
<protein>
    <submittedName>
        <fullName evidence="2">Helix-turn-helix domain-containing protein</fullName>
    </submittedName>
</protein>
<name>A0A5C0VJL0_9SPHI</name>
<accession>A0A5C0VJL0</accession>
<dbReference type="Gene3D" id="1.10.260.40">
    <property type="entry name" value="lambda repressor-like DNA-binding domains"/>
    <property type="match status" value="1"/>
</dbReference>
<dbReference type="InterPro" id="IPR010982">
    <property type="entry name" value="Lambda_DNA-bd_dom_sf"/>
</dbReference>
<gene>
    <name evidence="2" type="ORF">FYC62_09655</name>
</gene>
<organism evidence="2 3">
    <name type="scientific">Pedobacter aquae</name>
    <dbReference type="NCBI Taxonomy" id="2605747"/>
    <lineage>
        <taxon>Bacteria</taxon>
        <taxon>Pseudomonadati</taxon>
        <taxon>Bacteroidota</taxon>
        <taxon>Sphingobacteriia</taxon>
        <taxon>Sphingobacteriales</taxon>
        <taxon>Sphingobacteriaceae</taxon>
        <taxon>Pedobacter</taxon>
    </lineage>
</organism>
<proteinExistence type="predicted"/>
<reference evidence="2 3" key="1">
    <citation type="submission" date="2019-08" db="EMBL/GenBank/DDBJ databases">
        <title>Pedobacter sp. nov., isolated from Han river, South Korea.</title>
        <authorList>
            <person name="Lee D.-H."/>
            <person name="Kim Y.-S."/>
            <person name="Hwang E.-M."/>
            <person name="Le Tran T.C."/>
            <person name="Cha C.-J."/>
        </authorList>
    </citation>
    <scope>NUCLEOTIDE SEQUENCE [LARGE SCALE GENOMIC DNA]</scope>
    <source>
        <strain evidence="2 3">CJ43</strain>
    </source>
</reference>
<sequence>MTTREKFNQLVSKEKTDTIERNKARIKNRQMLKESQRIALKVLLKLDELGWTQKDLAAKMEVSPQYINKVVKGQENITLETQIKLQSLLDIPILASYFDDKIKISPEEVFLK</sequence>
<evidence type="ECO:0000259" key="1">
    <source>
        <dbReference type="PROSITE" id="PS50943"/>
    </source>
</evidence>
<keyword evidence="3" id="KW-1185">Reference proteome</keyword>
<dbReference type="GO" id="GO:0003677">
    <property type="term" value="F:DNA binding"/>
    <property type="evidence" value="ECO:0007669"/>
    <property type="project" value="InterPro"/>
</dbReference>
<feature type="domain" description="HTH cro/C1-type" evidence="1">
    <location>
        <begin position="48"/>
        <end position="98"/>
    </location>
</feature>
<dbReference type="SUPFAM" id="SSF47413">
    <property type="entry name" value="lambda repressor-like DNA-binding domains"/>
    <property type="match status" value="1"/>
</dbReference>
<dbReference type="Pfam" id="PF01381">
    <property type="entry name" value="HTH_3"/>
    <property type="match status" value="1"/>
</dbReference>
<dbReference type="InterPro" id="IPR001387">
    <property type="entry name" value="Cro/C1-type_HTH"/>
</dbReference>
<dbReference type="SMART" id="SM00530">
    <property type="entry name" value="HTH_XRE"/>
    <property type="match status" value="1"/>
</dbReference>
<dbReference type="EMBL" id="CP043329">
    <property type="protein sequence ID" value="QEK51881.1"/>
    <property type="molecule type" value="Genomic_DNA"/>
</dbReference>
<dbReference type="CDD" id="cd00093">
    <property type="entry name" value="HTH_XRE"/>
    <property type="match status" value="1"/>
</dbReference>
<dbReference type="AlphaFoldDB" id="A0A5C0VJL0"/>
<dbReference type="RefSeq" id="WP_149074781.1">
    <property type="nucleotide sequence ID" value="NZ_CP043329.1"/>
</dbReference>
<evidence type="ECO:0000313" key="2">
    <source>
        <dbReference type="EMBL" id="QEK51881.1"/>
    </source>
</evidence>
<evidence type="ECO:0000313" key="3">
    <source>
        <dbReference type="Proteomes" id="UP000323653"/>
    </source>
</evidence>
<dbReference type="PROSITE" id="PS50943">
    <property type="entry name" value="HTH_CROC1"/>
    <property type="match status" value="1"/>
</dbReference>